<dbReference type="Pfam" id="PF25043">
    <property type="entry name" value="DUF7788"/>
    <property type="match status" value="2"/>
</dbReference>
<dbReference type="PANTHER" id="PTHR31373:SF17">
    <property type="entry name" value="OS06G0652100 PROTEIN"/>
    <property type="match status" value="1"/>
</dbReference>
<evidence type="ECO:0000313" key="2">
    <source>
        <dbReference type="EMBL" id="PNT20437.1"/>
    </source>
</evidence>
<dbReference type="Proteomes" id="UP000006729">
    <property type="component" value="Chromosome 9"/>
</dbReference>
<dbReference type="EMBL" id="CM009298">
    <property type="protein sequence ID" value="PNT20437.1"/>
    <property type="molecule type" value="Genomic_DNA"/>
</dbReference>
<dbReference type="InParanoid" id="B9HMW7"/>
<dbReference type="HOGENOM" id="CLU_086195_0_0_1"/>
<reference evidence="2 3" key="1">
    <citation type="journal article" date="2006" name="Science">
        <title>The genome of black cottonwood, Populus trichocarpa (Torr. &amp; Gray).</title>
        <authorList>
            <person name="Tuskan G.A."/>
            <person name="Difazio S."/>
            <person name="Jansson S."/>
            <person name="Bohlmann J."/>
            <person name="Grigoriev I."/>
            <person name="Hellsten U."/>
            <person name="Putnam N."/>
            <person name="Ralph S."/>
            <person name="Rombauts S."/>
            <person name="Salamov A."/>
            <person name="Schein J."/>
            <person name="Sterck L."/>
            <person name="Aerts A."/>
            <person name="Bhalerao R.R."/>
            <person name="Bhalerao R.P."/>
            <person name="Blaudez D."/>
            <person name="Boerjan W."/>
            <person name="Brun A."/>
            <person name="Brunner A."/>
            <person name="Busov V."/>
            <person name="Campbell M."/>
            <person name="Carlson J."/>
            <person name="Chalot M."/>
            <person name="Chapman J."/>
            <person name="Chen G.L."/>
            <person name="Cooper D."/>
            <person name="Coutinho P.M."/>
            <person name="Couturier J."/>
            <person name="Covert S."/>
            <person name="Cronk Q."/>
            <person name="Cunningham R."/>
            <person name="Davis J."/>
            <person name="Degroeve S."/>
            <person name="Dejardin A."/>
            <person name="Depamphilis C."/>
            <person name="Detter J."/>
            <person name="Dirks B."/>
            <person name="Dubchak I."/>
            <person name="Duplessis S."/>
            <person name="Ehlting J."/>
            <person name="Ellis B."/>
            <person name="Gendler K."/>
            <person name="Goodstein D."/>
            <person name="Gribskov M."/>
            <person name="Grimwood J."/>
            <person name="Groover A."/>
            <person name="Gunter L."/>
            <person name="Hamberger B."/>
            <person name="Heinze B."/>
            <person name="Helariutta Y."/>
            <person name="Henrissat B."/>
            <person name="Holligan D."/>
            <person name="Holt R."/>
            <person name="Huang W."/>
            <person name="Islam-Faridi N."/>
            <person name="Jones S."/>
            <person name="Jones-Rhoades M."/>
            <person name="Jorgensen R."/>
            <person name="Joshi C."/>
            <person name="Kangasjarvi J."/>
            <person name="Karlsson J."/>
            <person name="Kelleher C."/>
            <person name="Kirkpatrick R."/>
            <person name="Kirst M."/>
            <person name="Kohler A."/>
            <person name="Kalluri U."/>
            <person name="Larimer F."/>
            <person name="Leebens-Mack J."/>
            <person name="Leple J.C."/>
            <person name="Locascio P."/>
            <person name="Lou Y."/>
            <person name="Lucas S."/>
            <person name="Martin F."/>
            <person name="Montanini B."/>
            <person name="Napoli C."/>
            <person name="Nelson D.R."/>
            <person name="Nelson C."/>
            <person name="Nieminen K."/>
            <person name="Nilsson O."/>
            <person name="Pereda V."/>
            <person name="Peter G."/>
            <person name="Philippe R."/>
            <person name="Pilate G."/>
            <person name="Poliakov A."/>
            <person name="Razumovskaya J."/>
            <person name="Richardson P."/>
            <person name="Rinaldi C."/>
            <person name="Ritland K."/>
            <person name="Rouze P."/>
            <person name="Ryaboy D."/>
            <person name="Schmutz J."/>
            <person name="Schrader J."/>
            <person name="Segerman B."/>
            <person name="Shin H."/>
            <person name="Siddiqui A."/>
            <person name="Sterky F."/>
            <person name="Terry A."/>
            <person name="Tsai C.J."/>
            <person name="Uberbacher E."/>
            <person name="Unneberg P."/>
            <person name="Vahala J."/>
            <person name="Wall K."/>
            <person name="Wessler S."/>
            <person name="Yang G."/>
            <person name="Yin T."/>
            <person name="Douglas C."/>
            <person name="Marra M."/>
            <person name="Sandberg G."/>
            <person name="Van de Peer Y."/>
            <person name="Rokhsar D."/>
        </authorList>
    </citation>
    <scope>NUCLEOTIDE SEQUENCE [LARGE SCALE GENOMIC DNA]</scope>
    <source>
        <strain evidence="3">cv. Nisqually</strain>
    </source>
</reference>
<sequence>MASRWCSSINSFYDRRALICESFAKAVFTFESGPVGGKVLDSQREKLVYYVQKKGSLRNCLAIYGISRDMTKTQEDICVSLELLISELSEEPCKGKIVNNTDYPTLCKVEGRNLQSNFEFMRQLNYSRNASANYWGVWGSYKRKKGYTELPELVFWNLRGDLSFPARHSNGVTMVNGYSNDSLAALLERDVVPLLEHLVRLVHPDHVVKSAVSGELYENLLVYN</sequence>
<feature type="domain" description="DUF7788" evidence="1">
    <location>
        <begin position="137"/>
        <end position="192"/>
    </location>
</feature>
<dbReference type="InterPro" id="IPR011205">
    <property type="entry name" value="UCP015417_vWA"/>
</dbReference>
<dbReference type="STRING" id="3694.B9HMW7"/>
<dbReference type="AlphaFoldDB" id="B9HMW7"/>
<feature type="domain" description="DUF7788" evidence="1">
    <location>
        <begin position="59"/>
        <end position="130"/>
    </location>
</feature>
<accession>B9HMW7</accession>
<organism evidence="2 3">
    <name type="scientific">Populus trichocarpa</name>
    <name type="common">Western balsam poplar</name>
    <name type="synonym">Populus balsamifera subsp. trichocarpa</name>
    <dbReference type="NCBI Taxonomy" id="3694"/>
    <lineage>
        <taxon>Eukaryota</taxon>
        <taxon>Viridiplantae</taxon>
        <taxon>Streptophyta</taxon>
        <taxon>Embryophyta</taxon>
        <taxon>Tracheophyta</taxon>
        <taxon>Spermatophyta</taxon>
        <taxon>Magnoliopsida</taxon>
        <taxon>eudicotyledons</taxon>
        <taxon>Gunneridae</taxon>
        <taxon>Pentapetalae</taxon>
        <taxon>rosids</taxon>
        <taxon>fabids</taxon>
        <taxon>Malpighiales</taxon>
        <taxon>Salicaceae</taxon>
        <taxon>Saliceae</taxon>
        <taxon>Populus</taxon>
    </lineage>
</organism>
<dbReference type="InterPro" id="IPR056690">
    <property type="entry name" value="DUF7788"/>
</dbReference>
<keyword evidence="3" id="KW-1185">Reference proteome</keyword>
<dbReference type="PANTHER" id="PTHR31373">
    <property type="entry name" value="OS06G0652100 PROTEIN"/>
    <property type="match status" value="1"/>
</dbReference>
<proteinExistence type="predicted"/>
<evidence type="ECO:0000313" key="3">
    <source>
        <dbReference type="Proteomes" id="UP000006729"/>
    </source>
</evidence>
<evidence type="ECO:0000259" key="1">
    <source>
        <dbReference type="Pfam" id="PF25043"/>
    </source>
</evidence>
<gene>
    <name evidence="2" type="ORF">POPTR_009G091300</name>
</gene>
<name>B9HMW7_POPTR</name>
<protein>
    <recommendedName>
        <fullName evidence="1">DUF7788 domain-containing protein</fullName>
    </recommendedName>
</protein>